<feature type="region of interest" description="Disordered" evidence="1">
    <location>
        <begin position="21"/>
        <end position="70"/>
    </location>
</feature>
<keyword evidence="2" id="KW-0732">Signal</keyword>
<dbReference type="Gene3D" id="3.40.1000.10">
    <property type="entry name" value="Mog1/PsbP, alpha/beta/alpha sandwich"/>
    <property type="match status" value="1"/>
</dbReference>
<organism evidence="3 4">
    <name type="scientific">Paenibacillus azoreducens</name>
    <dbReference type="NCBI Taxonomy" id="116718"/>
    <lineage>
        <taxon>Bacteria</taxon>
        <taxon>Bacillati</taxon>
        <taxon>Bacillota</taxon>
        <taxon>Bacilli</taxon>
        <taxon>Bacillales</taxon>
        <taxon>Paenibacillaceae</taxon>
        <taxon>Paenibacillus</taxon>
    </lineage>
</organism>
<feature type="chain" id="PRO_5037480078" description="PsbP C-terminal domain-containing protein" evidence="2">
    <location>
        <begin position="23"/>
        <end position="225"/>
    </location>
</feature>
<sequence>MKKSIVLILSLCLLLTACGSKEKDKEKTAEESKTTVTQEAPKETTKETPKETSKDDASKDAAKPSDDLKTKKAEAEGFSFEYPESWQAYDLSELNQPMIKAAYADPAPKVAFADNVNVTSAPGNSGVTAKAIADLTVTQYESGALGDAMKDFKKISYDDKDKNSGVLIGEYTQGQSGIKVVLTQYIITGSPNMYTLSISYTKESYDNGGKEMAQKMLDSFTVNKK</sequence>
<evidence type="ECO:0000256" key="1">
    <source>
        <dbReference type="SAM" id="MobiDB-lite"/>
    </source>
</evidence>
<name>A0A919YK48_9BACL</name>
<feature type="compositionally biased region" description="Basic and acidic residues" evidence="1">
    <location>
        <begin position="21"/>
        <end position="33"/>
    </location>
</feature>
<dbReference type="PROSITE" id="PS51257">
    <property type="entry name" value="PROKAR_LIPOPROTEIN"/>
    <property type="match status" value="1"/>
</dbReference>
<dbReference type="AlphaFoldDB" id="A0A919YK48"/>
<accession>A0A919YK48</accession>
<reference evidence="3 4" key="1">
    <citation type="submission" date="2021-03" db="EMBL/GenBank/DDBJ databases">
        <title>Antimicrobial resistance genes in bacteria isolated from Japanese honey, and their potential for conferring macrolide and lincosamide resistance in the American foulbrood pathogen Paenibacillus larvae.</title>
        <authorList>
            <person name="Okamoto M."/>
            <person name="Kumagai M."/>
            <person name="Kanamori H."/>
            <person name="Takamatsu D."/>
        </authorList>
    </citation>
    <scope>NUCLEOTIDE SEQUENCE [LARGE SCALE GENOMIC DNA]</scope>
    <source>
        <strain evidence="3 4">J34TS1</strain>
    </source>
</reference>
<protein>
    <recommendedName>
        <fullName evidence="5">PsbP C-terminal domain-containing protein</fullName>
    </recommendedName>
</protein>
<evidence type="ECO:0000256" key="2">
    <source>
        <dbReference type="SAM" id="SignalP"/>
    </source>
</evidence>
<comment type="caution">
    <text evidence="3">The sequence shown here is derived from an EMBL/GenBank/DDBJ whole genome shotgun (WGS) entry which is preliminary data.</text>
</comment>
<feature type="compositionally biased region" description="Basic and acidic residues" evidence="1">
    <location>
        <begin position="40"/>
        <end position="70"/>
    </location>
</feature>
<evidence type="ECO:0000313" key="3">
    <source>
        <dbReference type="EMBL" id="GIO50145.1"/>
    </source>
</evidence>
<dbReference type="RefSeq" id="WP_212980438.1">
    <property type="nucleotide sequence ID" value="NZ_AP025343.1"/>
</dbReference>
<proteinExistence type="predicted"/>
<evidence type="ECO:0008006" key="5">
    <source>
        <dbReference type="Google" id="ProtNLM"/>
    </source>
</evidence>
<dbReference type="Proteomes" id="UP000682811">
    <property type="component" value="Unassembled WGS sequence"/>
</dbReference>
<feature type="signal peptide" evidence="2">
    <location>
        <begin position="1"/>
        <end position="22"/>
    </location>
</feature>
<gene>
    <name evidence="3" type="ORF">J34TS1_49100</name>
</gene>
<keyword evidence="4" id="KW-1185">Reference proteome</keyword>
<evidence type="ECO:0000313" key="4">
    <source>
        <dbReference type="Proteomes" id="UP000682811"/>
    </source>
</evidence>
<dbReference type="EMBL" id="BORT01000028">
    <property type="protein sequence ID" value="GIO50145.1"/>
    <property type="molecule type" value="Genomic_DNA"/>
</dbReference>